<dbReference type="GO" id="GO:0006004">
    <property type="term" value="P:fucose metabolic process"/>
    <property type="evidence" value="ECO:0007669"/>
    <property type="project" value="InterPro"/>
</dbReference>
<keyword evidence="4" id="KW-0732">Signal</keyword>
<evidence type="ECO:0000313" key="8">
    <source>
        <dbReference type="EMBL" id="PGF36140.1"/>
    </source>
</evidence>
<dbReference type="Pfam" id="PF01120">
    <property type="entry name" value="Alpha_L_fucos"/>
    <property type="match status" value="1"/>
</dbReference>
<organism evidence="8 9">
    <name type="scientific">Cutibacterium acnes</name>
    <name type="common">Propionibacterium acnes</name>
    <dbReference type="NCBI Taxonomy" id="1747"/>
    <lineage>
        <taxon>Bacteria</taxon>
        <taxon>Bacillati</taxon>
        <taxon>Actinomycetota</taxon>
        <taxon>Actinomycetes</taxon>
        <taxon>Propionibacteriales</taxon>
        <taxon>Propionibacteriaceae</taxon>
        <taxon>Cutibacterium</taxon>
    </lineage>
</organism>
<sequence>MTDNADLDPAELEAAGALGGSEDPGYQWPTDPLVVKNLKHWQDLTFGVIVHWGIYSAIGQGGSWSLHRDDLGWFTDKAPQFPGDPNDDAGYQDWYYDQAKTFRGEDFDASEWAHACADAGMTYCVFTSKHHDGFCMYDSGYTNLKATSESSGLRRDILREVVDAFRGAGLETGAYFSKADWSHACYWDRSKRIHDRFHNYDLEAQPERWQRFVDFTMDQITEILSNYGPMNVLWLDAGWVSTPEEPIGIDDIATRAREIQPGIIVVDRAVHGPHENYRTPEQEIPEDILDYPWEACLTLTKEWCSLSPDDPAKPTSLIIANLIKIVSRGGNYLLGIGPDATGHMPDSVRRGLREIGGWMDVCGEGIMAARPADPEISAQGDNLEWYLTAKDSHLFAWGVANEDVVGADRLVVEGEYRQARVLGGPVLETQTRDGRTVIEVPASPTQYAIGLELIEH</sequence>
<dbReference type="PANTHER" id="PTHR10030:SF37">
    <property type="entry name" value="ALPHA-L-FUCOSIDASE-RELATED"/>
    <property type="match status" value="1"/>
</dbReference>
<evidence type="ECO:0000256" key="1">
    <source>
        <dbReference type="ARBA" id="ARBA00004071"/>
    </source>
</evidence>
<dbReference type="Gene3D" id="3.20.20.80">
    <property type="entry name" value="Glycosidases"/>
    <property type="match status" value="1"/>
</dbReference>
<accession>A0A8B2VMA6</accession>
<name>A0A8B2VMA6_CUTAC</name>
<dbReference type="InterPro" id="IPR016286">
    <property type="entry name" value="FUC_metazoa-typ"/>
</dbReference>
<dbReference type="RefSeq" id="WP_002515131.1">
    <property type="nucleotide sequence ID" value="NZ_AP022844.1"/>
</dbReference>
<dbReference type="GO" id="GO:0016139">
    <property type="term" value="P:glycoside catabolic process"/>
    <property type="evidence" value="ECO:0007669"/>
    <property type="project" value="TreeGrafter"/>
</dbReference>
<dbReference type="GeneID" id="92856593"/>
<protein>
    <recommendedName>
        <fullName evidence="3">alpha-L-fucosidase</fullName>
        <ecNumber evidence="3">3.2.1.51</ecNumber>
    </recommendedName>
</protein>
<dbReference type="EMBL" id="MVCE01000001">
    <property type="protein sequence ID" value="PGF36140.1"/>
    <property type="molecule type" value="Genomic_DNA"/>
</dbReference>
<comment type="function">
    <text evidence="1">Alpha-L-fucosidase is responsible for hydrolyzing the alpha-1,6-linked fucose joined to the reducing-end N-acetylglucosamine of the carbohydrate moieties of glycoproteins.</text>
</comment>
<evidence type="ECO:0000256" key="2">
    <source>
        <dbReference type="ARBA" id="ARBA00007951"/>
    </source>
</evidence>
<dbReference type="EC" id="3.2.1.51" evidence="3"/>
<dbReference type="GO" id="GO:0005764">
    <property type="term" value="C:lysosome"/>
    <property type="evidence" value="ECO:0007669"/>
    <property type="project" value="TreeGrafter"/>
</dbReference>
<evidence type="ECO:0000256" key="6">
    <source>
        <dbReference type="ARBA" id="ARBA00023295"/>
    </source>
</evidence>
<reference evidence="8 9" key="1">
    <citation type="submission" date="2017-02" db="EMBL/GenBank/DDBJ databases">
        <title>Prevalence of linear plasmids in Cutibacterium acnes isolates obtained from cancerous prostatic tissue.</title>
        <authorList>
            <person name="Davidsson S."/>
            <person name="Bruggemann H."/>
        </authorList>
    </citation>
    <scope>NUCLEOTIDE SEQUENCE [LARGE SCALE GENOMIC DNA]</scope>
    <source>
        <strain evidence="8 9">11-78</strain>
    </source>
</reference>
<dbReference type="InterPro" id="IPR017853">
    <property type="entry name" value="GH"/>
</dbReference>
<feature type="domain" description="Glycoside hydrolase family 29 N-terminal" evidence="7">
    <location>
        <begin position="24"/>
        <end position="364"/>
    </location>
</feature>
<dbReference type="SUPFAM" id="SSF51445">
    <property type="entry name" value="(Trans)glycosidases"/>
    <property type="match status" value="1"/>
</dbReference>
<evidence type="ECO:0000256" key="3">
    <source>
        <dbReference type="ARBA" id="ARBA00012662"/>
    </source>
</evidence>
<dbReference type="InterPro" id="IPR057739">
    <property type="entry name" value="Glyco_hydro_29_N"/>
</dbReference>
<keyword evidence="6" id="KW-0326">Glycosidase</keyword>
<evidence type="ECO:0000259" key="7">
    <source>
        <dbReference type="Pfam" id="PF01120"/>
    </source>
</evidence>
<dbReference type="InterPro" id="IPR000933">
    <property type="entry name" value="Glyco_hydro_29"/>
</dbReference>
<evidence type="ECO:0000313" key="9">
    <source>
        <dbReference type="Proteomes" id="UP000226191"/>
    </source>
</evidence>
<dbReference type="GO" id="GO:0004560">
    <property type="term" value="F:alpha-L-fucosidase activity"/>
    <property type="evidence" value="ECO:0007669"/>
    <property type="project" value="InterPro"/>
</dbReference>
<dbReference type="PANTHER" id="PTHR10030">
    <property type="entry name" value="ALPHA-L-FUCOSIDASE"/>
    <property type="match status" value="1"/>
</dbReference>
<dbReference type="SMART" id="SM00812">
    <property type="entry name" value="Alpha_L_fucos"/>
    <property type="match status" value="1"/>
</dbReference>
<comment type="caution">
    <text evidence="8">The sequence shown here is derived from an EMBL/GenBank/DDBJ whole genome shotgun (WGS) entry which is preliminary data.</text>
</comment>
<keyword evidence="5 8" id="KW-0378">Hydrolase</keyword>
<dbReference type="PRINTS" id="PR00741">
    <property type="entry name" value="GLHYDRLASE29"/>
</dbReference>
<comment type="similarity">
    <text evidence="2">Belongs to the glycosyl hydrolase 29 family.</text>
</comment>
<evidence type="ECO:0000256" key="5">
    <source>
        <dbReference type="ARBA" id="ARBA00022801"/>
    </source>
</evidence>
<evidence type="ECO:0000256" key="4">
    <source>
        <dbReference type="ARBA" id="ARBA00022729"/>
    </source>
</evidence>
<dbReference type="OrthoDB" id="5526311at2"/>
<gene>
    <name evidence="8" type="ORF">B1B09_00300</name>
</gene>
<proteinExistence type="inferred from homology"/>
<dbReference type="Proteomes" id="UP000226191">
    <property type="component" value="Unassembled WGS sequence"/>
</dbReference>
<dbReference type="PIRSF" id="PIRSF001092">
    <property type="entry name" value="Alpha-L-fucosidase"/>
    <property type="match status" value="1"/>
</dbReference>
<dbReference type="AlphaFoldDB" id="A0A8B2VMA6"/>